<dbReference type="Proteomes" id="UP000321104">
    <property type="component" value="Unassembled WGS sequence"/>
</dbReference>
<dbReference type="AlphaFoldDB" id="A0A6N3T245"/>
<sequence>MGFWCVFLADQNPKKPVRSDATGFFYEQILTLSDASKSRCYQRPDSGKGCGKVGFCRFAASGIGGYQKGRV</sequence>
<comment type="caution">
    <text evidence="1">The sequence shown here is derived from an EMBL/GenBank/DDBJ whole genome shotgun (WGS) entry which is preliminary data.</text>
</comment>
<organism evidence="1 2">
    <name type="scientific">Acetobacter indonesiensis</name>
    <dbReference type="NCBI Taxonomy" id="104101"/>
    <lineage>
        <taxon>Bacteria</taxon>
        <taxon>Pseudomonadati</taxon>
        <taxon>Pseudomonadota</taxon>
        <taxon>Alphaproteobacteria</taxon>
        <taxon>Acetobacterales</taxon>
        <taxon>Acetobacteraceae</taxon>
        <taxon>Acetobacter</taxon>
    </lineage>
</organism>
<dbReference type="EMBL" id="BJXQ01000001">
    <property type="protein sequence ID" value="GEN02128.1"/>
    <property type="molecule type" value="Genomic_DNA"/>
</dbReference>
<reference evidence="1 2" key="1">
    <citation type="submission" date="2019-07" db="EMBL/GenBank/DDBJ databases">
        <title>Whole genome shotgun sequence of Acetobacter indonesiensis NBRC 16471.</title>
        <authorList>
            <person name="Hosoyama A."/>
            <person name="Uohara A."/>
            <person name="Ohji S."/>
            <person name="Ichikawa N."/>
        </authorList>
    </citation>
    <scope>NUCLEOTIDE SEQUENCE [LARGE SCALE GENOMIC DNA]</scope>
    <source>
        <strain evidence="1 2">NBRC 16471</strain>
    </source>
</reference>
<accession>A0A6N3T245</accession>
<protein>
    <submittedName>
        <fullName evidence="1">Uncharacterized protein</fullName>
    </submittedName>
</protein>
<evidence type="ECO:0000313" key="1">
    <source>
        <dbReference type="EMBL" id="GEN02128.1"/>
    </source>
</evidence>
<name>A0A6N3T245_9PROT</name>
<evidence type="ECO:0000313" key="2">
    <source>
        <dbReference type="Proteomes" id="UP000321104"/>
    </source>
</evidence>
<gene>
    <name evidence="1" type="ORF">AIN02nite_01530</name>
</gene>
<proteinExistence type="predicted"/>